<accession>A0AA91J0V0</accession>
<sequence length="170" mass="19279">MNKADELRLTVKLVRTLTPKNPIWLIRFSRYILALSVAWQYSVGDREIVIFDQGFIQAVCSLSLFSGVADTASLATVLDLIPTSDLAISVDAAEPLLSKRLKDRLFHQSYMERLFEADPKTNLQSIPIIHRVKSLLLGKERSTLSIDMSDERSLQEAVFRVEREIAEMRG</sequence>
<evidence type="ECO:0000313" key="2">
    <source>
        <dbReference type="Proteomes" id="UP000093737"/>
    </source>
</evidence>
<name>A0AA91J0V0_RHILI</name>
<evidence type="ECO:0000313" key="1">
    <source>
        <dbReference type="EMBL" id="OBQ60853.1"/>
    </source>
</evidence>
<dbReference type="AlphaFoldDB" id="A0AA91J0V0"/>
<protein>
    <submittedName>
        <fullName evidence="1">Uncharacterized protein</fullName>
    </submittedName>
</protein>
<organism evidence="1 2">
    <name type="scientific">Rhizobium loti</name>
    <name type="common">Mesorhizobium loti</name>
    <dbReference type="NCBI Taxonomy" id="381"/>
    <lineage>
        <taxon>Bacteria</taxon>
        <taxon>Pseudomonadati</taxon>
        <taxon>Pseudomonadota</taxon>
        <taxon>Alphaproteobacteria</taxon>
        <taxon>Hyphomicrobiales</taxon>
        <taxon>Phyllobacteriaceae</taxon>
        <taxon>Mesorhizobium</taxon>
    </lineage>
</organism>
<reference evidence="1 2" key="1">
    <citation type="submission" date="2016-05" db="EMBL/GenBank/DDBJ databases">
        <authorList>
            <person name="Ramsay J.P."/>
        </authorList>
    </citation>
    <scope>NUCLEOTIDE SEQUENCE [LARGE SCALE GENOMIC DNA]</scope>
    <source>
        <strain evidence="1 2">NZP2042</strain>
    </source>
</reference>
<gene>
    <name evidence="1" type="ORF">A8145_23340</name>
</gene>
<proteinExistence type="predicted"/>
<dbReference type="Proteomes" id="UP000093737">
    <property type="component" value="Unassembled WGS sequence"/>
</dbReference>
<comment type="caution">
    <text evidence="1">The sequence shown here is derived from an EMBL/GenBank/DDBJ whole genome shotgun (WGS) entry which is preliminary data.</text>
</comment>
<dbReference type="EMBL" id="LYTK01000021">
    <property type="protein sequence ID" value="OBQ60853.1"/>
    <property type="molecule type" value="Genomic_DNA"/>
</dbReference>